<dbReference type="InterPro" id="IPR012668">
    <property type="entry name" value="CHP02466"/>
</dbReference>
<evidence type="ECO:0000313" key="2">
    <source>
        <dbReference type="EMBL" id="MCF2515953.1"/>
    </source>
</evidence>
<accession>A0A9X1QLL3</accession>
<protein>
    <submittedName>
        <fullName evidence="2">2OG-Fe(II) oxygenase</fullName>
    </submittedName>
</protein>
<dbReference type="InterPro" id="IPR019734">
    <property type="entry name" value="TPR_rpt"/>
</dbReference>
<sequence length="503" mass="54822">MTFASMLAAINSGRDDPTTLAELAELALDEGRESAALAVILPAAQRFSDPRLWQWSGLLQRGLDEHEQALESFAEAARLSPSDVSIAHGHARVAMEAGLDAVDLYERACSLAPRNGALIIGLAAARAAIGKGDIGVAGLEAAVESSPMWLAGHEQLAQLLATLGRANEATVSLERAIVKFPNAVPLWEALLHVQLRRGSYASLKAIVERAEATNVSSPEFAIYKGIHAAEFDKEIYPSALFDGAPATADEPLGKWRIRHLLRVGAVDAVLPFIDRELRRDQAADMWAYASTAWRLAGDPRSEWLDGDPRIVSVANITQSLPPLEEVASTLRSLHVARGEYLDQSVRGGTQTDGPLFSRIDPIIRKLRKAIVAAVEGHVAQLPPPDPNHPMLRHRRDRLVRFSGSWSVRLRSGGRHSNHVHPQGWISSALYVALPPRAPDEQSDSGWLTLGEPDDLLGVDLPPWRKIEPKAGQLVLFPSWMWHGTVPFSEGERLTVAFDVAPPR</sequence>
<dbReference type="Gene3D" id="1.25.40.10">
    <property type="entry name" value="Tetratricopeptide repeat domain"/>
    <property type="match status" value="1"/>
</dbReference>
<dbReference type="SUPFAM" id="SSF48452">
    <property type="entry name" value="TPR-like"/>
    <property type="match status" value="1"/>
</dbReference>
<dbReference type="Gene3D" id="2.60.120.620">
    <property type="entry name" value="q2cbj1_9rhob like domain"/>
    <property type="match status" value="1"/>
</dbReference>
<evidence type="ECO:0000313" key="3">
    <source>
        <dbReference type="Proteomes" id="UP001139410"/>
    </source>
</evidence>
<comment type="caution">
    <text evidence="2">The sequence shown here is derived from an EMBL/GenBank/DDBJ whole genome shotgun (WGS) entry which is preliminary data.</text>
</comment>
<keyword evidence="1" id="KW-0802">TPR repeat</keyword>
<name>A0A9X1QLL3_9SPHN</name>
<feature type="repeat" description="TPR" evidence="1">
    <location>
        <begin position="50"/>
        <end position="83"/>
    </location>
</feature>
<dbReference type="AlphaFoldDB" id="A0A9X1QLL3"/>
<gene>
    <name evidence="2" type="ORF">LVY65_12895</name>
</gene>
<dbReference type="PROSITE" id="PS50005">
    <property type="entry name" value="TPR"/>
    <property type="match status" value="1"/>
</dbReference>
<dbReference type="Pfam" id="PF13759">
    <property type="entry name" value="2OG-FeII_Oxy_5"/>
    <property type="match status" value="1"/>
</dbReference>
<dbReference type="Proteomes" id="UP001139410">
    <property type="component" value="Unassembled WGS sequence"/>
</dbReference>
<evidence type="ECO:0000256" key="1">
    <source>
        <dbReference type="PROSITE-ProRule" id="PRU00339"/>
    </source>
</evidence>
<keyword evidence="3" id="KW-1185">Reference proteome</keyword>
<reference evidence="2" key="1">
    <citation type="submission" date="2022-01" db="EMBL/GenBank/DDBJ databases">
        <authorList>
            <person name="Jo J.-H."/>
            <person name="Im W.-T."/>
        </authorList>
    </citation>
    <scope>NUCLEOTIDE SEQUENCE</scope>
    <source>
        <strain evidence="2">G124</strain>
    </source>
</reference>
<dbReference type="Pfam" id="PF13181">
    <property type="entry name" value="TPR_8"/>
    <property type="match status" value="1"/>
</dbReference>
<dbReference type="InterPro" id="IPR011990">
    <property type="entry name" value="TPR-like_helical_dom_sf"/>
</dbReference>
<dbReference type="EMBL" id="JAKFGM010000003">
    <property type="protein sequence ID" value="MCF2515953.1"/>
    <property type="molecule type" value="Genomic_DNA"/>
</dbReference>
<dbReference type="SUPFAM" id="SSF51197">
    <property type="entry name" value="Clavaminate synthase-like"/>
    <property type="match status" value="1"/>
</dbReference>
<organism evidence="2 3">
    <name type="scientific">Sphingomonas cremea</name>
    <dbReference type="NCBI Taxonomy" id="2904799"/>
    <lineage>
        <taxon>Bacteria</taxon>
        <taxon>Pseudomonadati</taxon>
        <taxon>Pseudomonadota</taxon>
        <taxon>Alphaproteobacteria</taxon>
        <taxon>Sphingomonadales</taxon>
        <taxon>Sphingomonadaceae</taxon>
        <taxon>Sphingomonas</taxon>
    </lineage>
</organism>
<dbReference type="RefSeq" id="WP_235068656.1">
    <property type="nucleotide sequence ID" value="NZ_JAKFGM010000003.1"/>
</dbReference>
<proteinExistence type="predicted"/>